<dbReference type="InterPro" id="IPR036188">
    <property type="entry name" value="FAD/NAD-bd_sf"/>
</dbReference>
<dbReference type="Proteomes" id="UP000076420">
    <property type="component" value="Unassembled WGS sequence"/>
</dbReference>
<dbReference type="Pfam" id="PF07992">
    <property type="entry name" value="Pyr_redox_2"/>
    <property type="match status" value="1"/>
</dbReference>
<evidence type="ECO:0000256" key="14">
    <source>
        <dbReference type="RuleBase" id="RU003691"/>
    </source>
</evidence>
<feature type="compositionally biased region" description="Low complexity" evidence="15">
    <location>
        <begin position="13"/>
        <end position="49"/>
    </location>
</feature>
<proteinExistence type="inferred from homology"/>
<dbReference type="OrthoDB" id="5956163at2759"/>
<dbReference type="AlphaFoldDB" id="A0A2C9JBD4"/>
<dbReference type="SUPFAM" id="SSF52833">
    <property type="entry name" value="Thioredoxin-like"/>
    <property type="match status" value="1"/>
</dbReference>
<keyword evidence="9" id="KW-0712">Selenocysteine</keyword>
<dbReference type="InterPro" id="IPR002109">
    <property type="entry name" value="Glutaredoxin"/>
</dbReference>
<feature type="compositionally biased region" description="Low complexity" evidence="15">
    <location>
        <begin position="57"/>
        <end position="78"/>
    </location>
</feature>
<name>A0A2C9JBD4_BIOGL</name>
<evidence type="ECO:0000256" key="13">
    <source>
        <dbReference type="ARBA" id="ARBA00023284"/>
    </source>
</evidence>
<dbReference type="PROSITE" id="PS00195">
    <property type="entry name" value="GLUTAREDOXIN_1"/>
    <property type="match status" value="1"/>
</dbReference>
<keyword evidence="7 14" id="KW-0274">FAD</keyword>
<dbReference type="VEuPathDB" id="VectorBase:BGLB000046"/>
<keyword evidence="12" id="KW-1015">Disulfide bond</keyword>
<keyword evidence="5" id="KW-0813">Transport</keyword>
<dbReference type="SUPFAM" id="SSF51905">
    <property type="entry name" value="FAD/NAD(P)-binding domain"/>
    <property type="match status" value="1"/>
</dbReference>
<dbReference type="Gene3D" id="3.50.50.60">
    <property type="entry name" value="FAD/NAD(P)-binding domain"/>
    <property type="match status" value="2"/>
</dbReference>
<evidence type="ECO:0000259" key="17">
    <source>
        <dbReference type="Pfam" id="PF02852"/>
    </source>
</evidence>
<feature type="domain" description="Pyridine nucleotide-disulphide oxidoreductase dimerisation" evidence="17">
    <location>
        <begin position="580"/>
        <end position="691"/>
    </location>
</feature>
<feature type="region of interest" description="Disordered" evidence="15">
    <location>
        <begin position="1"/>
        <end position="78"/>
    </location>
</feature>
<dbReference type="EnsemblMetazoa" id="BGLB000046-RC">
    <property type="protein sequence ID" value="BGLB000046-PC"/>
    <property type="gene ID" value="BGLB000046"/>
</dbReference>
<evidence type="ECO:0000259" key="18">
    <source>
        <dbReference type="Pfam" id="PF07992"/>
    </source>
</evidence>
<comment type="similarity">
    <text evidence="3 14">Belongs to the class-I pyridine nucleotide-disulfide oxidoreductase family.</text>
</comment>
<evidence type="ECO:0000256" key="2">
    <source>
        <dbReference type="ARBA" id="ARBA00002549"/>
    </source>
</evidence>
<dbReference type="Pfam" id="PF02852">
    <property type="entry name" value="Pyr_redox_dim"/>
    <property type="match status" value="1"/>
</dbReference>
<keyword evidence="10" id="KW-0249">Electron transport</keyword>
<evidence type="ECO:0000256" key="6">
    <source>
        <dbReference type="ARBA" id="ARBA00022630"/>
    </source>
</evidence>
<dbReference type="InterPro" id="IPR036249">
    <property type="entry name" value="Thioredoxin-like_sf"/>
</dbReference>
<dbReference type="EC" id="1.8.1.9" evidence="4"/>
<dbReference type="GO" id="GO:0050660">
    <property type="term" value="F:flavin adenine dinucleotide binding"/>
    <property type="evidence" value="ECO:0007669"/>
    <property type="project" value="InterPro"/>
</dbReference>
<dbReference type="GO" id="GO:0004362">
    <property type="term" value="F:glutathione-disulfide reductase (NADPH) activity"/>
    <property type="evidence" value="ECO:0007669"/>
    <property type="project" value="TreeGrafter"/>
</dbReference>
<reference evidence="19" key="1">
    <citation type="submission" date="2020-05" db="UniProtKB">
        <authorList>
            <consortium name="EnsemblMetazoa"/>
        </authorList>
    </citation>
    <scope>IDENTIFICATION</scope>
    <source>
        <strain evidence="19">BB02</strain>
    </source>
</reference>
<keyword evidence="11 14" id="KW-0560">Oxidoreductase</keyword>
<dbReference type="PROSITE" id="PS00076">
    <property type="entry name" value="PYRIDINE_REDOX_1"/>
    <property type="match status" value="1"/>
</dbReference>
<evidence type="ECO:0000256" key="3">
    <source>
        <dbReference type="ARBA" id="ARBA00007532"/>
    </source>
</evidence>
<dbReference type="Gene3D" id="3.40.30.10">
    <property type="entry name" value="Glutaredoxin"/>
    <property type="match status" value="1"/>
</dbReference>
<dbReference type="InterPro" id="IPR046952">
    <property type="entry name" value="GSHR/TRXR-like"/>
</dbReference>
<dbReference type="NCBIfam" id="TIGR01438">
    <property type="entry name" value="TGR"/>
    <property type="match status" value="1"/>
</dbReference>
<dbReference type="PRINTS" id="PR00368">
    <property type="entry name" value="FADPNR"/>
</dbReference>
<organism evidence="19 20">
    <name type="scientific">Biomphalaria glabrata</name>
    <name type="common">Bloodfluke planorb</name>
    <name type="synonym">Freshwater snail</name>
    <dbReference type="NCBI Taxonomy" id="6526"/>
    <lineage>
        <taxon>Eukaryota</taxon>
        <taxon>Metazoa</taxon>
        <taxon>Spiralia</taxon>
        <taxon>Lophotrochozoa</taxon>
        <taxon>Mollusca</taxon>
        <taxon>Gastropoda</taxon>
        <taxon>Heterobranchia</taxon>
        <taxon>Euthyneura</taxon>
        <taxon>Panpulmonata</taxon>
        <taxon>Hygrophila</taxon>
        <taxon>Lymnaeoidea</taxon>
        <taxon>Planorbidae</taxon>
        <taxon>Biomphalaria</taxon>
    </lineage>
</organism>
<dbReference type="Pfam" id="PF00462">
    <property type="entry name" value="Glutaredoxin"/>
    <property type="match status" value="1"/>
</dbReference>
<evidence type="ECO:0000256" key="11">
    <source>
        <dbReference type="ARBA" id="ARBA00023002"/>
    </source>
</evidence>
<dbReference type="FunFam" id="3.40.30.10:FF:000093">
    <property type="entry name" value="Glutaredoxin 2"/>
    <property type="match status" value="1"/>
</dbReference>
<dbReference type="PROSITE" id="PS51354">
    <property type="entry name" value="GLUTAREDOXIN_2"/>
    <property type="match status" value="1"/>
</dbReference>
<keyword evidence="6 14" id="KW-0285">Flavoprotein</keyword>
<gene>
    <name evidence="19" type="primary">106066162</name>
</gene>
<dbReference type="PRINTS" id="PR00411">
    <property type="entry name" value="PNDRDTASEI"/>
</dbReference>
<dbReference type="InterPro" id="IPR023753">
    <property type="entry name" value="FAD/NAD-binding_dom"/>
</dbReference>
<dbReference type="PANTHER" id="PTHR42737">
    <property type="entry name" value="GLUTATHIONE REDUCTASE"/>
    <property type="match status" value="1"/>
</dbReference>
<dbReference type="GO" id="GO:0004791">
    <property type="term" value="F:thioredoxin-disulfide reductase (NADPH) activity"/>
    <property type="evidence" value="ECO:0007669"/>
    <property type="project" value="UniProtKB-EC"/>
</dbReference>
<dbReference type="SUPFAM" id="SSF55424">
    <property type="entry name" value="FAD/NAD-linked reductases, dimerisation (C-terminal) domain"/>
    <property type="match status" value="1"/>
</dbReference>
<feature type="domain" description="Glutaredoxin" evidence="16">
    <location>
        <begin position="131"/>
        <end position="192"/>
    </location>
</feature>
<keyword evidence="8" id="KW-0521">NADP</keyword>
<accession>A0A2C9JBD4</accession>
<evidence type="ECO:0000313" key="20">
    <source>
        <dbReference type="Proteomes" id="UP000076420"/>
    </source>
</evidence>
<dbReference type="GO" id="GO:0045454">
    <property type="term" value="P:cell redox homeostasis"/>
    <property type="evidence" value="ECO:0007669"/>
    <property type="project" value="InterPro"/>
</dbReference>
<dbReference type="InterPro" id="IPR011767">
    <property type="entry name" value="GLR_AS"/>
</dbReference>
<sequence>MKRQSKLLQSLGRGSSSKKPTSLSTLFSLSKNSTSSNPSSSTSGGRNSTLITGTVVTSPSTHISSTSPSTHISAISPSTRTSLAKDLSSYKKKSGILSQKSSKSTAAFRSMPPITDGVKLEVQKIINSSDIVIFSKTHCPFCQKAKDLLKSLNVKFETFELDLNDKGAEYQAALKDLTGQGTVPNIFIHGKHLGGCDDLLKAHSDNSLKDIINKMADIPQYDCDLIVIGGGSGGLAAAKEAANMGKRVTLFDYVEPSPIGTTWGLGGTCVNVGCIPKKLMHRAAILGESIHEAKAFGWDVPEKVKHNWQTMKNAVQDHIGSLNWGYRVQLRDKKVNYVNAYAQIVDKNTIKAIKKNKTESTMTAANILIATGERPRYPDIPGAKEYGITSDDLFSLPYCPGKTLCVGASYVSLECAGFLAGFGLDTTVMVRSILLRGFDQQCSEMIGKHMSNHGVKFIRGAVPTKIEQVEKGEPGKYRVTAVASDGAQIVEEYNTILFAIGRDPCTKGIGLENVGVSLNPNNQRVVVDASEKTSVSNIYAIGDIGDGRPELTPVAIQAGKLLSRRLFNSSFTTKVDYTNVATTVFTPLEYGCIGYSEEAAIEKFGEDNIEVYHSYFMPLEWTVPHKEENTCYAKLVCNKADHERVVGFHVLGPNAGEITQGYAVAIKKGATKEDFDGTIGIHPTCSETFTTLHVTKRSGESAEVTGC</sequence>
<evidence type="ECO:0000256" key="1">
    <source>
        <dbReference type="ARBA" id="ARBA00001974"/>
    </source>
</evidence>
<dbReference type="GO" id="GO:0006749">
    <property type="term" value="P:glutathione metabolic process"/>
    <property type="evidence" value="ECO:0007669"/>
    <property type="project" value="TreeGrafter"/>
</dbReference>
<dbReference type="CDD" id="cd03419">
    <property type="entry name" value="GRX_GRXh_1_2_like"/>
    <property type="match status" value="1"/>
</dbReference>
<dbReference type="InterPro" id="IPR012999">
    <property type="entry name" value="Pyr_OxRdtase_I_AS"/>
</dbReference>
<evidence type="ECO:0000256" key="4">
    <source>
        <dbReference type="ARBA" id="ARBA00012610"/>
    </source>
</evidence>
<dbReference type="NCBIfam" id="TIGR02180">
    <property type="entry name" value="GRX_euk"/>
    <property type="match status" value="1"/>
</dbReference>
<evidence type="ECO:0000256" key="10">
    <source>
        <dbReference type="ARBA" id="ARBA00022982"/>
    </source>
</evidence>
<evidence type="ECO:0000256" key="5">
    <source>
        <dbReference type="ARBA" id="ARBA00022448"/>
    </source>
</evidence>
<dbReference type="VEuPathDB" id="VectorBase:BGLAX_038260"/>
<evidence type="ECO:0000256" key="15">
    <source>
        <dbReference type="SAM" id="MobiDB-lite"/>
    </source>
</evidence>
<keyword evidence="13 14" id="KW-0676">Redox-active center</keyword>
<dbReference type="STRING" id="6526.A0A2C9JBD4"/>
<evidence type="ECO:0000256" key="9">
    <source>
        <dbReference type="ARBA" id="ARBA00022933"/>
    </source>
</evidence>
<dbReference type="InterPro" id="IPR011899">
    <property type="entry name" value="Glutaredoxin_euk/vir"/>
</dbReference>
<comment type="cofactor">
    <cofactor evidence="1">
        <name>FAD</name>
        <dbReference type="ChEBI" id="CHEBI:57692"/>
    </cofactor>
</comment>
<dbReference type="InterPro" id="IPR016156">
    <property type="entry name" value="FAD/NAD-linked_Rdtase_dimer_sf"/>
</dbReference>
<dbReference type="InterPro" id="IPR004099">
    <property type="entry name" value="Pyr_nucl-diS_OxRdtase_dimer"/>
</dbReference>
<feature type="domain" description="FAD/NAD(P)-binding" evidence="18">
    <location>
        <begin position="224"/>
        <end position="559"/>
    </location>
</feature>
<dbReference type="Gene3D" id="3.30.390.30">
    <property type="match status" value="1"/>
</dbReference>
<dbReference type="GO" id="GO:0005829">
    <property type="term" value="C:cytosol"/>
    <property type="evidence" value="ECO:0007669"/>
    <property type="project" value="TreeGrafter"/>
</dbReference>
<dbReference type="KEGG" id="bgt:106066162"/>
<evidence type="ECO:0000313" key="19">
    <source>
        <dbReference type="EnsemblMetazoa" id="BGLB000046-PC"/>
    </source>
</evidence>
<comment type="function">
    <text evidence="2">Has a glutathione-disulfide oxidoreductase activity in the presence of NADPH and glutathione reductase. Reduces low molecular weight disulfides and proteins.</text>
</comment>
<dbReference type="GO" id="GO:0034599">
    <property type="term" value="P:cellular response to oxidative stress"/>
    <property type="evidence" value="ECO:0007669"/>
    <property type="project" value="TreeGrafter"/>
</dbReference>
<protein>
    <recommendedName>
        <fullName evidence="4">thioredoxin-disulfide reductase (NADPH)</fullName>
        <ecNumber evidence="4">1.8.1.9</ecNumber>
    </recommendedName>
</protein>
<evidence type="ECO:0000259" key="16">
    <source>
        <dbReference type="Pfam" id="PF00462"/>
    </source>
</evidence>
<dbReference type="FunFam" id="3.30.390.30:FF:000004">
    <property type="entry name" value="Thioredoxin reductase 1, cytoplasmic"/>
    <property type="match status" value="1"/>
</dbReference>
<evidence type="ECO:0000256" key="12">
    <source>
        <dbReference type="ARBA" id="ARBA00023157"/>
    </source>
</evidence>
<dbReference type="PANTHER" id="PTHR42737:SF8">
    <property type="entry name" value="THIOREDOXIN-DISULFIDE REDUCTASE"/>
    <property type="match status" value="1"/>
</dbReference>
<evidence type="ECO:0000256" key="7">
    <source>
        <dbReference type="ARBA" id="ARBA00022827"/>
    </source>
</evidence>
<dbReference type="GO" id="GO:0005739">
    <property type="term" value="C:mitochondrion"/>
    <property type="evidence" value="ECO:0007669"/>
    <property type="project" value="TreeGrafter"/>
</dbReference>
<dbReference type="FunFam" id="3.50.50.60:FF:000190">
    <property type="entry name" value="Thioredoxin reductase"/>
    <property type="match status" value="1"/>
</dbReference>
<dbReference type="InterPro" id="IPR006338">
    <property type="entry name" value="Thioredoxin/glutathione_Rdtase"/>
</dbReference>
<evidence type="ECO:0000256" key="8">
    <source>
        <dbReference type="ARBA" id="ARBA00022857"/>
    </source>
</evidence>